<organism evidence="1 2">
    <name type="scientific">Bursaphelenchus xylophilus</name>
    <name type="common">Pinewood nematode worm</name>
    <name type="synonym">Aphelenchoides xylophilus</name>
    <dbReference type="NCBI Taxonomy" id="6326"/>
    <lineage>
        <taxon>Eukaryota</taxon>
        <taxon>Metazoa</taxon>
        <taxon>Ecdysozoa</taxon>
        <taxon>Nematoda</taxon>
        <taxon>Chromadorea</taxon>
        <taxon>Rhabditida</taxon>
        <taxon>Tylenchina</taxon>
        <taxon>Tylenchomorpha</taxon>
        <taxon>Aphelenchoidea</taxon>
        <taxon>Aphelenchoididae</taxon>
        <taxon>Bursaphelenchus</taxon>
    </lineage>
</organism>
<dbReference type="OrthoDB" id="10670498at2759"/>
<accession>A0A7I8WV19</accession>
<reference evidence="1" key="1">
    <citation type="submission" date="2020-09" db="EMBL/GenBank/DDBJ databases">
        <authorList>
            <person name="Kikuchi T."/>
        </authorList>
    </citation>
    <scope>NUCLEOTIDE SEQUENCE</scope>
    <source>
        <strain evidence="1">Ka4C1</strain>
    </source>
</reference>
<sequence>MVVNEIVEDKEDDICVPGTSAAATDVFNEDGPDDTRDTVNSDDQRMAGKLKTTASEVTDNHRDRDSADHKKLNITLLHCASFYFNRAIGSYNETRVDITLPVLRFLLVSKRILKEVYGDSNAVYISRASFYLSNWKNCKVTYYCPNLSIFIWLGGISLDAENEAVLIRDDNSGRCVDTQLVKAIYVAKRLKIPLDIDQPFRTRVVDQLLHDLQKEAACNQVDDSEFIHYGVEPVRLFQKGKDERIPSLQMLDDIGLVEAAHNGQHGENDEFWEKQKKYRVREAYLADAFGYSCQELVLKYQDFLTIYQYLPLPKMLFMELHSACRFQDLVVENVFECYAMIVRGLEVAAPGCKVELNPHMCVNSRSYEHQRDIVQKVGEAVRRIIQLMRAHENLWLEGEVHVFLPLPEENRKADFFRDMFAITPFRDMDFERHSWFYKATVDDLPGPQRKNRFSFSITYHFDDTVFDALRNEDLIVIE</sequence>
<evidence type="ECO:0000313" key="1">
    <source>
        <dbReference type="EMBL" id="CAD5227115.1"/>
    </source>
</evidence>
<evidence type="ECO:0000313" key="2">
    <source>
        <dbReference type="Proteomes" id="UP000659654"/>
    </source>
</evidence>
<comment type="caution">
    <text evidence="1">The sequence shown here is derived from an EMBL/GenBank/DDBJ whole genome shotgun (WGS) entry which is preliminary data.</text>
</comment>
<dbReference type="AlphaFoldDB" id="A0A7I8WV19"/>
<proteinExistence type="predicted"/>
<name>A0A7I8WV19_BURXY</name>
<gene>
    <name evidence="1" type="ORF">BXYJ_LOCUS9660</name>
</gene>
<protein>
    <submittedName>
        <fullName evidence="1">(pine wood nematode) hypothetical protein</fullName>
    </submittedName>
</protein>
<dbReference type="EMBL" id="CAJFCV020000004">
    <property type="protein sequence ID" value="CAG9116956.1"/>
    <property type="molecule type" value="Genomic_DNA"/>
</dbReference>
<dbReference type="EMBL" id="CAJFDI010000004">
    <property type="protein sequence ID" value="CAD5227115.1"/>
    <property type="molecule type" value="Genomic_DNA"/>
</dbReference>
<keyword evidence="2" id="KW-1185">Reference proteome</keyword>
<dbReference type="Proteomes" id="UP000659654">
    <property type="component" value="Unassembled WGS sequence"/>
</dbReference>
<dbReference type="Proteomes" id="UP000582659">
    <property type="component" value="Unassembled WGS sequence"/>
</dbReference>